<dbReference type="AlphaFoldDB" id="A0A0C9VP21"/>
<dbReference type="Pfam" id="PF18758">
    <property type="entry name" value="KDZ"/>
    <property type="match status" value="1"/>
</dbReference>
<sequence>MKLSTACKQLRKAAIKRPAETFIDPRTTKSVHLINGLEVIWVEKLPQLQQKTEPTESPSASSSQAGSLSQLPKPSEQYNVSHDLQISLPPQSYNEWLDMGEGFTDAMQEEWNDNEPIASPDIEDHDTTTNVDEEMYAQMREAALNVMYEQEFPNGDDMICCNGQCGVSACFTCHDCDIVGILCQDCFLKFHAFNPFHRASEWNGSFFEKCSLADLGAVLPMGHNGVPCPHVHTQGGPQTLVILDTNGIHEVQVGWCRCAGAPSASKQLFDKKLFPATMARLRTAFTFQALKLFHMLNHVSKTTPWDFAGTMQWLTDNIDHHVVPDIYKTFKAVQRQWCISGQLAFPCVSCPVPGVNLDPDWKKEPDLSLIHTMFIGGDGNFRLRRKHKGGGEATDPSLFGDDSFYAPNEEYKGFCMVRGGAPDDIKGIICRQVKAGEAERVSRAPARANNGVILMSCLHTGVIFPNGAVDIPLGERFVNFDFPLTQVLDEVVNRGTQRIVISYDIACKYHIHFFKRINHPKWPLITEGQRKKLSRTVLVWLVPKFHLASHIENCADKFSFNWTTNVGRTSGESVETIWANLNQLATVTREMGYGHRKDTLMDAMSDHNYRKAVNEAERVKKAFEKAVSIYQICGKTLEDLEAALGEDTVATLRAENAVQGGSQYRPKEAREERTRGGSDNAKKPRRYAGVTGSVGINMGLELEMRQQTLCDKIAEKRFNPIARQELQLDEERRKVAKALEAWYGSLAEFMPPEALQEELPSDRAPEKEKLRLPSDFDRSSHAALGLTSLADIEFRLRMGRGNDTLKKPREALGLKSFLVRKKYRLVGGQHALLRSETEISRAQKYVEKWAEVYWRAWDAMGRLAREGPDGNHGRGKLEKLKGDDLVMLSQWMEEHRYWRERGELEEAAAAKQGKGRKDLPWIWKIEFDVEVTRDRVLEAVEKWTADAIRLEWVHAKASLARWDEELKLLEAESKRIPRTFHYYEQVWVKRAEKSRYDGGQNVVQTKPSRLELGRVAYAQRAAAAFGRLSRLAQTRYYELERYKKLNIVCS</sequence>
<dbReference type="InterPro" id="IPR040521">
    <property type="entry name" value="KDZ"/>
</dbReference>
<dbReference type="PANTHER" id="PTHR33096">
    <property type="entry name" value="CXC2 DOMAIN-CONTAINING PROTEIN"/>
    <property type="match status" value="1"/>
</dbReference>
<evidence type="ECO:0000256" key="1">
    <source>
        <dbReference type="SAM" id="MobiDB-lite"/>
    </source>
</evidence>
<dbReference type="EMBL" id="KN837151">
    <property type="protein sequence ID" value="KIJ39561.1"/>
    <property type="molecule type" value="Genomic_DNA"/>
</dbReference>
<dbReference type="OrthoDB" id="3214502at2759"/>
<dbReference type="HOGENOM" id="CLU_003703_13_0_1"/>
<evidence type="ECO:0000313" key="3">
    <source>
        <dbReference type="EMBL" id="KIJ39561.1"/>
    </source>
</evidence>
<dbReference type="Pfam" id="PF18803">
    <property type="entry name" value="CxC2"/>
    <property type="match status" value="1"/>
</dbReference>
<feature type="compositionally biased region" description="Basic and acidic residues" evidence="1">
    <location>
        <begin position="665"/>
        <end position="682"/>
    </location>
</feature>
<feature type="compositionally biased region" description="Low complexity" evidence="1">
    <location>
        <begin position="57"/>
        <end position="72"/>
    </location>
</feature>
<feature type="domain" description="CxC2-like cysteine cluster KDZ transposase-associated" evidence="2">
    <location>
        <begin position="212"/>
        <end position="318"/>
    </location>
</feature>
<evidence type="ECO:0000313" key="4">
    <source>
        <dbReference type="Proteomes" id="UP000054279"/>
    </source>
</evidence>
<protein>
    <recommendedName>
        <fullName evidence="2">CxC2-like cysteine cluster KDZ transposase-associated domain-containing protein</fullName>
    </recommendedName>
</protein>
<name>A0A0C9VP21_SPHS4</name>
<keyword evidence="4" id="KW-1185">Reference proteome</keyword>
<feature type="region of interest" description="Disordered" evidence="1">
    <location>
        <begin position="655"/>
        <end position="686"/>
    </location>
</feature>
<feature type="region of interest" description="Disordered" evidence="1">
    <location>
        <begin position="50"/>
        <end position="75"/>
    </location>
</feature>
<organism evidence="3 4">
    <name type="scientific">Sphaerobolus stellatus (strain SS14)</name>
    <dbReference type="NCBI Taxonomy" id="990650"/>
    <lineage>
        <taxon>Eukaryota</taxon>
        <taxon>Fungi</taxon>
        <taxon>Dikarya</taxon>
        <taxon>Basidiomycota</taxon>
        <taxon>Agaricomycotina</taxon>
        <taxon>Agaricomycetes</taxon>
        <taxon>Phallomycetidae</taxon>
        <taxon>Geastrales</taxon>
        <taxon>Sphaerobolaceae</taxon>
        <taxon>Sphaerobolus</taxon>
    </lineage>
</organism>
<accession>A0A0C9VP21</accession>
<proteinExistence type="predicted"/>
<dbReference type="Proteomes" id="UP000054279">
    <property type="component" value="Unassembled WGS sequence"/>
</dbReference>
<reference evidence="3 4" key="1">
    <citation type="submission" date="2014-06" db="EMBL/GenBank/DDBJ databases">
        <title>Evolutionary Origins and Diversification of the Mycorrhizal Mutualists.</title>
        <authorList>
            <consortium name="DOE Joint Genome Institute"/>
            <consortium name="Mycorrhizal Genomics Consortium"/>
            <person name="Kohler A."/>
            <person name="Kuo A."/>
            <person name="Nagy L.G."/>
            <person name="Floudas D."/>
            <person name="Copeland A."/>
            <person name="Barry K.W."/>
            <person name="Cichocki N."/>
            <person name="Veneault-Fourrey C."/>
            <person name="LaButti K."/>
            <person name="Lindquist E.A."/>
            <person name="Lipzen A."/>
            <person name="Lundell T."/>
            <person name="Morin E."/>
            <person name="Murat C."/>
            <person name="Riley R."/>
            <person name="Ohm R."/>
            <person name="Sun H."/>
            <person name="Tunlid A."/>
            <person name="Henrissat B."/>
            <person name="Grigoriev I.V."/>
            <person name="Hibbett D.S."/>
            <person name="Martin F."/>
        </authorList>
    </citation>
    <scope>NUCLEOTIDE SEQUENCE [LARGE SCALE GENOMIC DNA]</scope>
    <source>
        <strain evidence="3 4">SS14</strain>
    </source>
</reference>
<dbReference type="PANTHER" id="PTHR33096:SF1">
    <property type="entry name" value="CXC1-LIKE CYSTEINE CLUSTER ASSOCIATED WITH KDZ TRANSPOSASES DOMAIN-CONTAINING PROTEIN"/>
    <property type="match status" value="1"/>
</dbReference>
<gene>
    <name evidence="3" type="ORF">M422DRAFT_257612</name>
</gene>
<dbReference type="InterPro" id="IPR041457">
    <property type="entry name" value="CxC2_KDZ-assoc"/>
</dbReference>
<evidence type="ECO:0000259" key="2">
    <source>
        <dbReference type="Pfam" id="PF18803"/>
    </source>
</evidence>